<evidence type="ECO:0000313" key="20">
    <source>
        <dbReference type="EMBL" id="SFW75843.1"/>
    </source>
</evidence>
<evidence type="ECO:0000256" key="3">
    <source>
        <dbReference type="ARBA" id="ARBA00012438"/>
    </source>
</evidence>
<dbReference type="GO" id="GO:0005524">
    <property type="term" value="F:ATP binding"/>
    <property type="evidence" value="ECO:0007669"/>
    <property type="project" value="UniProtKB-KW"/>
</dbReference>
<dbReference type="PROSITE" id="PS50113">
    <property type="entry name" value="PAC"/>
    <property type="match status" value="2"/>
</dbReference>
<dbReference type="EMBL" id="CP140154">
    <property type="protein sequence ID" value="WQG92092.1"/>
    <property type="molecule type" value="Genomic_DNA"/>
</dbReference>
<evidence type="ECO:0000256" key="2">
    <source>
        <dbReference type="ARBA" id="ARBA00004651"/>
    </source>
</evidence>
<keyword evidence="11" id="KW-0472">Membrane</keyword>
<dbReference type="InterPro" id="IPR013655">
    <property type="entry name" value="PAS_fold_3"/>
</dbReference>
<dbReference type="Proteomes" id="UP000183788">
    <property type="component" value="Unassembled WGS sequence"/>
</dbReference>
<dbReference type="NCBIfam" id="TIGR00229">
    <property type="entry name" value="sensory_box"/>
    <property type="match status" value="2"/>
</dbReference>
<keyword evidence="23" id="KW-1185">Reference proteome</keyword>
<dbReference type="Pfam" id="PF01627">
    <property type="entry name" value="Hpt"/>
    <property type="match status" value="1"/>
</dbReference>
<dbReference type="SUPFAM" id="SSF47226">
    <property type="entry name" value="Histidine-containing phosphotransfer domain, HPT domain"/>
    <property type="match status" value="1"/>
</dbReference>
<dbReference type="InterPro" id="IPR035965">
    <property type="entry name" value="PAS-like_dom_sf"/>
</dbReference>
<dbReference type="InterPro" id="IPR011006">
    <property type="entry name" value="CheY-like_superfamily"/>
</dbReference>
<dbReference type="PROSITE" id="PS50894">
    <property type="entry name" value="HPT"/>
    <property type="match status" value="1"/>
</dbReference>
<keyword evidence="10" id="KW-0902">Two-component regulatory system</keyword>
<protein>
    <recommendedName>
        <fullName evidence="3">histidine kinase</fullName>
        <ecNumber evidence="3">2.7.13.3</ecNumber>
    </recommendedName>
</protein>
<dbReference type="EC" id="2.7.13.3" evidence="3"/>
<dbReference type="InterPro" id="IPR036890">
    <property type="entry name" value="HATPase_C_sf"/>
</dbReference>
<dbReference type="InterPro" id="IPR003594">
    <property type="entry name" value="HATPase_dom"/>
</dbReference>
<proteinExistence type="predicted"/>
<dbReference type="CDD" id="cd17546">
    <property type="entry name" value="REC_hyHK_CKI1_RcsC-like"/>
    <property type="match status" value="1"/>
</dbReference>
<evidence type="ECO:0000256" key="14">
    <source>
        <dbReference type="SAM" id="Coils"/>
    </source>
</evidence>
<dbReference type="FunFam" id="3.30.565.10:FF:000010">
    <property type="entry name" value="Sensor histidine kinase RcsC"/>
    <property type="match status" value="1"/>
</dbReference>
<evidence type="ECO:0000256" key="10">
    <source>
        <dbReference type="ARBA" id="ARBA00023012"/>
    </source>
</evidence>
<keyword evidence="6" id="KW-0812">Transmembrane</keyword>
<feature type="domain" description="HPt" evidence="19">
    <location>
        <begin position="907"/>
        <end position="1001"/>
    </location>
</feature>
<dbReference type="Pfam" id="PF00072">
    <property type="entry name" value="Response_reg"/>
    <property type="match status" value="1"/>
</dbReference>
<dbReference type="Gene3D" id="3.30.565.10">
    <property type="entry name" value="Histidine kinase-like ATPase, C-terminal domain"/>
    <property type="match status" value="1"/>
</dbReference>
<dbReference type="PANTHER" id="PTHR45339:SF1">
    <property type="entry name" value="HYBRID SIGNAL TRANSDUCTION HISTIDINE KINASE J"/>
    <property type="match status" value="1"/>
</dbReference>
<evidence type="ECO:0000259" key="19">
    <source>
        <dbReference type="PROSITE" id="PS50894"/>
    </source>
</evidence>
<dbReference type="SMART" id="SM00387">
    <property type="entry name" value="HATPase_c"/>
    <property type="match status" value="1"/>
</dbReference>
<dbReference type="Pfam" id="PF02518">
    <property type="entry name" value="HATPase_c"/>
    <property type="match status" value="1"/>
</dbReference>
<name>A0A1K1RUD6_9BACT</name>
<evidence type="ECO:0000256" key="12">
    <source>
        <dbReference type="PROSITE-ProRule" id="PRU00110"/>
    </source>
</evidence>
<dbReference type="InterPro" id="IPR036641">
    <property type="entry name" value="HPT_dom_sf"/>
</dbReference>
<evidence type="ECO:0000256" key="7">
    <source>
        <dbReference type="ARBA" id="ARBA00022741"/>
    </source>
</evidence>
<dbReference type="SUPFAM" id="SSF52172">
    <property type="entry name" value="CheY-like"/>
    <property type="match status" value="1"/>
</dbReference>
<dbReference type="Pfam" id="PF13426">
    <property type="entry name" value="PAS_9"/>
    <property type="match status" value="2"/>
</dbReference>
<evidence type="ECO:0000259" key="16">
    <source>
        <dbReference type="PROSITE" id="PS50110"/>
    </source>
</evidence>
<dbReference type="CDD" id="cd00082">
    <property type="entry name" value="HisKA"/>
    <property type="match status" value="1"/>
</dbReference>
<evidence type="ECO:0000313" key="22">
    <source>
        <dbReference type="Proteomes" id="UP000183788"/>
    </source>
</evidence>
<evidence type="ECO:0000256" key="9">
    <source>
        <dbReference type="ARBA" id="ARBA00022989"/>
    </source>
</evidence>
<evidence type="ECO:0000259" key="18">
    <source>
        <dbReference type="PROSITE" id="PS50113"/>
    </source>
</evidence>
<keyword evidence="4" id="KW-1003">Cell membrane</keyword>
<feature type="domain" description="PAS" evidence="17">
    <location>
        <begin position="370"/>
        <end position="412"/>
    </location>
</feature>
<dbReference type="Proteomes" id="UP001326715">
    <property type="component" value="Chromosome"/>
</dbReference>
<evidence type="ECO:0000256" key="8">
    <source>
        <dbReference type="ARBA" id="ARBA00022840"/>
    </source>
</evidence>
<dbReference type="CDD" id="cd00130">
    <property type="entry name" value="PAS"/>
    <property type="match status" value="1"/>
</dbReference>
<dbReference type="AlphaFoldDB" id="A0A1K1RUD6"/>
<dbReference type="SMART" id="SM00448">
    <property type="entry name" value="REC"/>
    <property type="match status" value="1"/>
</dbReference>
<dbReference type="RefSeq" id="WP_177318656.1">
    <property type="nucleotide sequence ID" value="NZ_CP139972.1"/>
</dbReference>
<dbReference type="InterPro" id="IPR000700">
    <property type="entry name" value="PAS-assoc_C"/>
</dbReference>
<dbReference type="InterPro" id="IPR001610">
    <property type="entry name" value="PAC"/>
</dbReference>
<dbReference type="InterPro" id="IPR000014">
    <property type="entry name" value="PAS"/>
</dbReference>
<keyword evidence="7" id="KW-0547">Nucleotide-binding</keyword>
<dbReference type="SUPFAM" id="SSF55874">
    <property type="entry name" value="ATPase domain of HSP90 chaperone/DNA topoisomerase II/histidine kinase"/>
    <property type="match status" value="1"/>
</dbReference>
<gene>
    <name evidence="20" type="ORF">SAMN05661012_04300</name>
    <name evidence="21" type="ORF">SR876_11300</name>
</gene>
<feature type="domain" description="PAC" evidence="18">
    <location>
        <begin position="316"/>
        <end position="369"/>
    </location>
</feature>
<dbReference type="STRING" id="1004.SAMN05661012_04300"/>
<evidence type="ECO:0000256" key="6">
    <source>
        <dbReference type="ARBA" id="ARBA00022692"/>
    </source>
</evidence>
<dbReference type="Gene3D" id="1.20.120.160">
    <property type="entry name" value="HPT domain"/>
    <property type="match status" value="1"/>
</dbReference>
<dbReference type="InterPro" id="IPR008207">
    <property type="entry name" value="Sig_transdc_His_kin_Hpt_dom"/>
</dbReference>
<evidence type="ECO:0000259" key="15">
    <source>
        <dbReference type="PROSITE" id="PS50109"/>
    </source>
</evidence>
<evidence type="ECO:0000256" key="4">
    <source>
        <dbReference type="ARBA" id="ARBA00022475"/>
    </source>
</evidence>
<reference evidence="20 22" key="1">
    <citation type="submission" date="2016-11" db="EMBL/GenBank/DDBJ databases">
        <authorList>
            <person name="Jaros S."/>
            <person name="Januszkiewicz K."/>
            <person name="Wedrychowicz H."/>
        </authorList>
    </citation>
    <scope>NUCLEOTIDE SEQUENCE [LARGE SCALE GENOMIC DNA]</scope>
    <source>
        <strain evidence="20 22">DSM 784</strain>
    </source>
</reference>
<dbReference type="GO" id="GO:0005886">
    <property type="term" value="C:plasma membrane"/>
    <property type="evidence" value="ECO:0007669"/>
    <property type="project" value="UniProtKB-SubCell"/>
</dbReference>
<dbReference type="InterPro" id="IPR005467">
    <property type="entry name" value="His_kinase_dom"/>
</dbReference>
<dbReference type="Gene3D" id="3.40.50.2300">
    <property type="match status" value="1"/>
</dbReference>
<evidence type="ECO:0000313" key="21">
    <source>
        <dbReference type="EMBL" id="WQG92092.1"/>
    </source>
</evidence>
<dbReference type="Gene3D" id="3.30.450.20">
    <property type="entry name" value="PAS domain"/>
    <property type="match status" value="3"/>
</dbReference>
<feature type="modified residue" description="Phosphohistidine" evidence="12">
    <location>
        <position position="946"/>
    </location>
</feature>
<dbReference type="InterPro" id="IPR003661">
    <property type="entry name" value="HisK_dim/P_dom"/>
</dbReference>
<feature type="modified residue" description="4-aspartylphosphate" evidence="13">
    <location>
        <position position="806"/>
    </location>
</feature>
<comment type="catalytic activity">
    <reaction evidence="1">
        <text>ATP + protein L-histidine = ADP + protein N-phospho-L-histidine.</text>
        <dbReference type="EC" id="2.7.13.3"/>
    </reaction>
</comment>
<organism evidence="20 22">
    <name type="scientific">Chitinophaga sancti</name>
    <dbReference type="NCBI Taxonomy" id="1004"/>
    <lineage>
        <taxon>Bacteria</taxon>
        <taxon>Pseudomonadati</taxon>
        <taxon>Bacteroidota</taxon>
        <taxon>Chitinophagia</taxon>
        <taxon>Chitinophagales</taxon>
        <taxon>Chitinophagaceae</taxon>
        <taxon>Chitinophaga</taxon>
    </lineage>
</organism>
<dbReference type="InterPro" id="IPR036097">
    <property type="entry name" value="HisK_dim/P_sf"/>
</dbReference>
<feature type="domain" description="PAC" evidence="18">
    <location>
        <begin position="443"/>
        <end position="495"/>
    </location>
</feature>
<evidence type="ECO:0000313" key="23">
    <source>
        <dbReference type="Proteomes" id="UP001326715"/>
    </source>
</evidence>
<feature type="domain" description="Response regulatory" evidence="16">
    <location>
        <begin position="757"/>
        <end position="872"/>
    </location>
</feature>
<dbReference type="SUPFAM" id="SSF55785">
    <property type="entry name" value="PYP-like sensor domain (PAS domain)"/>
    <property type="match status" value="3"/>
</dbReference>
<dbReference type="SMART" id="SM00388">
    <property type="entry name" value="HisKA"/>
    <property type="match status" value="1"/>
</dbReference>
<dbReference type="Pfam" id="PF08447">
    <property type="entry name" value="PAS_3"/>
    <property type="match status" value="1"/>
</dbReference>
<evidence type="ECO:0000256" key="1">
    <source>
        <dbReference type="ARBA" id="ARBA00000085"/>
    </source>
</evidence>
<dbReference type="GO" id="GO:0000155">
    <property type="term" value="F:phosphorelay sensor kinase activity"/>
    <property type="evidence" value="ECO:0007669"/>
    <property type="project" value="InterPro"/>
</dbReference>
<dbReference type="PROSITE" id="PS50109">
    <property type="entry name" value="HIS_KIN"/>
    <property type="match status" value="1"/>
</dbReference>
<dbReference type="InterPro" id="IPR004358">
    <property type="entry name" value="Sig_transdc_His_kin-like_C"/>
</dbReference>
<keyword evidence="14" id="KW-0175">Coiled coil</keyword>
<feature type="domain" description="Histidine kinase" evidence="15">
    <location>
        <begin position="513"/>
        <end position="734"/>
    </location>
</feature>
<keyword evidence="9" id="KW-1133">Transmembrane helix</keyword>
<keyword evidence="8" id="KW-0067">ATP-binding</keyword>
<dbReference type="PRINTS" id="PR00344">
    <property type="entry name" value="BCTRLSENSOR"/>
</dbReference>
<dbReference type="CDD" id="cd16922">
    <property type="entry name" value="HATPase_EvgS-ArcB-TorS-like"/>
    <property type="match status" value="1"/>
</dbReference>
<sequence>MSKYLPEHLRDSEECRQFLLAINTSYNCYDRDHQMAERAFKISEEEYLQVNEQFKHELGLKKTSIKELQDAIASMNVGEIITDHDNLIDIVHYLKEQVSKRKEAEEKHQDTANRLSFLISNLQSGILVEDEHRKIVITNDTFCKLFDINAPAELLTGMDCSQAAEQSKHMFNQPEIFVARIKEILHEKKLVLNEELRLCDGRFFLRTYIPVFLKDIYKGHLWNYEDVTERKNAESLLKASEELRYFALESSGDAIWEYFPKEDKVVLSERHKEILGLDNNNLITTPIEWVSRLHPDDISIITDLANGYSSGNKSSHQCEYRIKNSQGEYTWILDRGMVMARGNDNVPERVVGTHSNITERKQAEETLQRSEEKYRNIIANMHLGLMELDENGYIKYANQCFCEMSGYSLDELNEKKVTSLFTFGENSTLIEEKKALRKKGVSDAYELAVKNKRGELKWWLVSGAPLYTDNNHLSGSIGIYLDFTDRKKLEFELSQAREEAELSANAKESFLVNMSHEIRTPMNAILGMTSQLTKTSLSKEQENFIQMINTATDHLMVVINDILDMSKIQAGMLNIEKIGFNMQSVVRHAVQSFTTKAEEKKIQLRADVDPAIPPVLIGDPHRLNQIILNLVSNAVKFTDKGGVVITVKLTNKTGDKHYIEIRVMDTGIGMDGEFLEHLFDKFAQEDKSFARKYGGTGLGMAITKQLVVLMDGDIDVQSGKGRGTEFCIKLPFIKGSNLNLPVKGTLNVDKNIFDNKKILLVEDYEMNRLVVHSMLRNFNLDITEAENGQEAIDLLKQQTFDLVLMDVQMPIMSGLEAITIIREQLKLSLPVIALTANAVKGENERCLNAGMSAYISKPFNEIELIEKMAIQLTHNNNDHPDSNGAAGPEEEGLLYSLDKLKMIGNDDTVFIEKMLRLFIEKVPESVGIIIKSWENKDIDGIKAQAHKMKTAIYNLSVTSLQDTVHDLELISAEELQESKVSENIIRLKSIIDKVVEQIKSSVYMQQVK</sequence>
<dbReference type="SMART" id="SM00086">
    <property type="entry name" value="PAC"/>
    <property type="match status" value="2"/>
</dbReference>
<evidence type="ECO:0000256" key="13">
    <source>
        <dbReference type="PROSITE-ProRule" id="PRU00169"/>
    </source>
</evidence>
<accession>A0A1K1RUD6</accession>
<dbReference type="Gene3D" id="1.10.287.130">
    <property type="match status" value="1"/>
</dbReference>
<evidence type="ECO:0000256" key="11">
    <source>
        <dbReference type="ARBA" id="ARBA00023136"/>
    </source>
</evidence>
<dbReference type="PROSITE" id="PS50112">
    <property type="entry name" value="PAS"/>
    <property type="match status" value="1"/>
</dbReference>
<evidence type="ECO:0000256" key="5">
    <source>
        <dbReference type="ARBA" id="ARBA00022553"/>
    </source>
</evidence>
<dbReference type="SUPFAM" id="SSF47384">
    <property type="entry name" value="Homodimeric domain of signal transducing histidine kinase"/>
    <property type="match status" value="1"/>
</dbReference>
<comment type="subcellular location">
    <subcellularLocation>
        <location evidence="2">Cell membrane</location>
        <topology evidence="2">Multi-pass membrane protein</topology>
    </subcellularLocation>
</comment>
<dbReference type="PANTHER" id="PTHR45339">
    <property type="entry name" value="HYBRID SIGNAL TRANSDUCTION HISTIDINE KINASE J"/>
    <property type="match status" value="1"/>
</dbReference>
<dbReference type="Pfam" id="PF00512">
    <property type="entry name" value="HisKA"/>
    <property type="match status" value="1"/>
</dbReference>
<keyword evidence="5 13" id="KW-0597">Phosphoprotein</keyword>
<evidence type="ECO:0000259" key="17">
    <source>
        <dbReference type="PROSITE" id="PS50112"/>
    </source>
</evidence>
<dbReference type="EMBL" id="FPIZ01000014">
    <property type="protein sequence ID" value="SFW75843.1"/>
    <property type="molecule type" value="Genomic_DNA"/>
</dbReference>
<dbReference type="PROSITE" id="PS50110">
    <property type="entry name" value="RESPONSE_REGULATORY"/>
    <property type="match status" value="1"/>
</dbReference>
<dbReference type="SMART" id="SM00091">
    <property type="entry name" value="PAS"/>
    <property type="match status" value="2"/>
</dbReference>
<dbReference type="InterPro" id="IPR001789">
    <property type="entry name" value="Sig_transdc_resp-reg_receiver"/>
</dbReference>
<reference evidence="21 23" key="2">
    <citation type="submission" date="2023-11" db="EMBL/GenBank/DDBJ databases">
        <title>MicrobeMod: A computational toolkit for identifying prokaryotic methylation and restriction-modification with nanopore sequencing.</title>
        <authorList>
            <person name="Crits-Christoph A."/>
            <person name="Kang S.C."/>
            <person name="Lee H."/>
            <person name="Ostrov N."/>
        </authorList>
    </citation>
    <scope>NUCLEOTIDE SEQUENCE [LARGE SCALE GENOMIC DNA]</scope>
    <source>
        <strain evidence="21 23">ATCC 23090</strain>
    </source>
</reference>
<feature type="coiled-coil region" evidence="14">
    <location>
        <begin position="94"/>
        <end position="121"/>
    </location>
</feature>